<evidence type="ECO:0000313" key="2">
    <source>
        <dbReference type="EMBL" id="KPK72242.1"/>
    </source>
</evidence>
<dbReference type="GO" id="GO:0016020">
    <property type="term" value="C:membrane"/>
    <property type="evidence" value="ECO:0007669"/>
    <property type="project" value="TreeGrafter"/>
</dbReference>
<dbReference type="SUPFAM" id="SSF52218">
    <property type="entry name" value="Flavoproteins"/>
    <property type="match status" value="1"/>
</dbReference>
<dbReference type="PATRIC" id="fig|1703780.3.peg.2450"/>
<organism evidence="2 3">
    <name type="scientific">candidate division WOR_3 bacterium SM23_60</name>
    <dbReference type="NCBI Taxonomy" id="1703780"/>
    <lineage>
        <taxon>Bacteria</taxon>
        <taxon>Bacteria division WOR-3</taxon>
    </lineage>
</organism>
<dbReference type="GO" id="GO:0010181">
    <property type="term" value="F:FMN binding"/>
    <property type="evidence" value="ECO:0007669"/>
    <property type="project" value="InterPro"/>
</dbReference>
<dbReference type="Proteomes" id="UP000051096">
    <property type="component" value="Unassembled WGS sequence"/>
</dbReference>
<feature type="domain" description="Flavodoxin-like" evidence="1">
    <location>
        <begin position="3"/>
        <end position="149"/>
    </location>
</feature>
<name>A0A0S8GIM8_UNCW3</name>
<dbReference type="GO" id="GO:0003955">
    <property type="term" value="F:NAD(P)H dehydrogenase (quinone) activity"/>
    <property type="evidence" value="ECO:0007669"/>
    <property type="project" value="TreeGrafter"/>
</dbReference>
<evidence type="ECO:0000313" key="3">
    <source>
        <dbReference type="Proteomes" id="UP000051096"/>
    </source>
</evidence>
<evidence type="ECO:0000259" key="1">
    <source>
        <dbReference type="PROSITE" id="PS50902"/>
    </source>
</evidence>
<sequence>MKILVAYYSRSGNTQKMAEAVAKGVKQAGVDSDVREVTTMSIDDLPQYDALIFGSPTYYGVMAAEMKKLLDDSVKYHGKLSGRIGGAFTSAGGIGGGAETTVLSILEALLIHGMVIVGEAGNFHYGPVAIGKPDKKVLDACTKYGAKIAELAEKIVEGQ</sequence>
<dbReference type="EMBL" id="LJUO01000037">
    <property type="protein sequence ID" value="KPK72242.1"/>
    <property type="molecule type" value="Genomic_DNA"/>
</dbReference>
<dbReference type="PROSITE" id="PS50902">
    <property type="entry name" value="FLAVODOXIN_LIKE"/>
    <property type="match status" value="1"/>
</dbReference>
<dbReference type="InterPro" id="IPR008254">
    <property type="entry name" value="Flavodoxin/NO_synth"/>
</dbReference>
<dbReference type="PANTHER" id="PTHR30546">
    <property type="entry name" value="FLAVODOXIN-RELATED PROTEIN WRBA-RELATED"/>
    <property type="match status" value="1"/>
</dbReference>
<reference evidence="2 3" key="1">
    <citation type="journal article" date="2015" name="Microbiome">
        <title>Genomic resolution of linkages in carbon, nitrogen, and sulfur cycling among widespread estuary sediment bacteria.</title>
        <authorList>
            <person name="Baker B.J."/>
            <person name="Lazar C.S."/>
            <person name="Teske A.P."/>
            <person name="Dick G.J."/>
        </authorList>
    </citation>
    <scope>NUCLEOTIDE SEQUENCE [LARGE SCALE GENOMIC DNA]</scope>
    <source>
        <strain evidence="2">SM23_60</strain>
    </source>
</reference>
<dbReference type="Pfam" id="PF00258">
    <property type="entry name" value="Flavodoxin_1"/>
    <property type="match status" value="1"/>
</dbReference>
<proteinExistence type="predicted"/>
<dbReference type="AlphaFoldDB" id="A0A0S8GIM8"/>
<comment type="caution">
    <text evidence="2">The sequence shown here is derived from an EMBL/GenBank/DDBJ whole genome shotgun (WGS) entry which is preliminary data.</text>
</comment>
<protein>
    <submittedName>
        <fullName evidence="2">Flavodoxin</fullName>
    </submittedName>
</protein>
<dbReference type="InterPro" id="IPR029039">
    <property type="entry name" value="Flavoprotein-like_sf"/>
</dbReference>
<dbReference type="Gene3D" id="3.40.50.360">
    <property type="match status" value="1"/>
</dbReference>
<accession>A0A0S8GIM8</accession>
<gene>
    <name evidence="2" type="ORF">AMJ87_05300</name>
</gene>
<dbReference type="PANTHER" id="PTHR30546:SF57">
    <property type="entry name" value="FLAVODOXIN FAMILY PROTEIN"/>
    <property type="match status" value="1"/>
</dbReference>